<dbReference type="EMBL" id="CSBK01003303">
    <property type="protein sequence ID" value="CPA78901.1"/>
    <property type="molecule type" value="Genomic_DNA"/>
</dbReference>
<sequence>MVADQLAQQRVTNRSGHVAREPDVGCLCGSVGVGALLPVIGQGEDGDMLRLLGGDR</sequence>
<name>A0A655IG07_MYCTX</name>
<dbReference type="Proteomes" id="UP000046680">
    <property type="component" value="Unassembled WGS sequence"/>
</dbReference>
<dbReference type="AlphaFoldDB" id="A0A655IG07"/>
<evidence type="ECO:0000313" key="2">
    <source>
        <dbReference type="EMBL" id="COV88131.1"/>
    </source>
</evidence>
<protein>
    <submittedName>
        <fullName evidence="2">Uncharacterized protein</fullName>
    </submittedName>
</protein>
<proteinExistence type="predicted"/>
<organism evidence="2 5">
    <name type="scientific">Mycobacterium tuberculosis</name>
    <dbReference type="NCBI Taxonomy" id="1773"/>
    <lineage>
        <taxon>Bacteria</taxon>
        <taxon>Bacillati</taxon>
        <taxon>Actinomycetota</taxon>
        <taxon>Actinomycetes</taxon>
        <taxon>Mycobacteriales</taxon>
        <taxon>Mycobacteriaceae</taxon>
        <taxon>Mycobacterium</taxon>
        <taxon>Mycobacterium tuberculosis complex</taxon>
    </lineage>
</organism>
<evidence type="ECO:0000313" key="4">
    <source>
        <dbReference type="Proteomes" id="UP000039021"/>
    </source>
</evidence>
<reference evidence="3" key="1">
    <citation type="submission" date="2015-03" db="EMBL/GenBank/DDBJ databases">
        <authorList>
            <consortium name="Pathogen Informatics"/>
            <person name="Murphy D."/>
        </authorList>
    </citation>
    <scope>NUCLEOTIDE SEQUENCE</scope>
    <source>
        <strain evidence="3">N09902308</strain>
    </source>
</reference>
<reference evidence="4 5" key="2">
    <citation type="submission" date="2015-03" db="EMBL/GenBank/DDBJ databases">
        <authorList>
            <consortium name="Pathogen Informatics"/>
        </authorList>
    </citation>
    <scope>NUCLEOTIDE SEQUENCE [LARGE SCALE GENOMIC DNA]</scope>
    <source>
        <strain evidence="1 6">C09601061</strain>
        <strain evidence="2 5">M09401471</strain>
        <strain evidence="4">N09902308</strain>
    </source>
</reference>
<dbReference type="Proteomes" id="UP000039021">
    <property type="component" value="Unassembled WGS sequence"/>
</dbReference>
<dbReference type="EMBL" id="CGCX01001058">
    <property type="protein sequence ID" value="CFR87901.1"/>
    <property type="molecule type" value="Genomic_DNA"/>
</dbReference>
<evidence type="ECO:0000313" key="5">
    <source>
        <dbReference type="Proteomes" id="UP000044938"/>
    </source>
</evidence>
<dbReference type="EMBL" id="CSAJ01000101">
    <property type="protein sequence ID" value="COV88131.1"/>
    <property type="molecule type" value="Genomic_DNA"/>
</dbReference>
<dbReference type="Proteomes" id="UP000044938">
    <property type="component" value="Unassembled WGS sequence"/>
</dbReference>
<evidence type="ECO:0000313" key="1">
    <source>
        <dbReference type="EMBL" id="CFR87901.1"/>
    </source>
</evidence>
<accession>A0A655IG07</accession>
<evidence type="ECO:0000313" key="3">
    <source>
        <dbReference type="EMBL" id="CPA78901.1"/>
    </source>
</evidence>
<gene>
    <name evidence="1" type="ORF">ERS007657_02631</name>
    <name evidence="2" type="ORF">ERS007720_01108</name>
    <name evidence="3" type="ORF">ERS007739_04847</name>
</gene>
<evidence type="ECO:0000313" key="6">
    <source>
        <dbReference type="Proteomes" id="UP000046680"/>
    </source>
</evidence>